<feature type="repeat" description="Solcar" evidence="11">
    <location>
        <begin position="223"/>
        <end position="301"/>
    </location>
</feature>
<evidence type="ECO:0000256" key="10">
    <source>
        <dbReference type="ARBA" id="ARBA00023136"/>
    </source>
</evidence>
<dbReference type="InterPro" id="IPR023395">
    <property type="entry name" value="MCP_dom_sf"/>
</dbReference>
<name>A0A814K370_9BILA</name>
<dbReference type="GO" id="GO:0005315">
    <property type="term" value="F:phosphate transmembrane transporter activity"/>
    <property type="evidence" value="ECO:0007669"/>
    <property type="project" value="InterPro"/>
</dbReference>
<dbReference type="Gene3D" id="1.50.40.10">
    <property type="entry name" value="Mitochondrial carrier domain"/>
    <property type="match status" value="1"/>
</dbReference>
<evidence type="ECO:0000256" key="4">
    <source>
        <dbReference type="ARBA" id="ARBA00022692"/>
    </source>
</evidence>
<keyword evidence="3 12" id="KW-0813">Transport</keyword>
<dbReference type="InterPro" id="IPR044677">
    <property type="entry name" value="SLC25A3/Pic2/Mir1-like"/>
</dbReference>
<dbReference type="Proteomes" id="UP000663845">
    <property type="component" value="Unassembled WGS sequence"/>
</dbReference>
<sequence>MSNHLSSNHATGKKSEYCCEYGSTKYFIYCGLGGMLSCGITHPLMVPIDVIKCRVQVNKQKYKNLVTGFKVTMAEEGARGLVKGWSPTLIGYSLQGFGKFGFYEFFKDFYSKMLGEEKTYLYRTAIYLGAGASAEFLADIALAPFEATKIRIQTQDNWARNLREGMPKFYAEEGFTGFYKGIVPLWFRQIPYTMMKFACFERTVEALYKYVVPKSREQCSKLEQLGVSFVAGYTAGIICAVVSHPADVIVSKLNEKKELTLTQAIQRVGFAGMWQGLGARILMIGTLTALQWFIYDSVKISLAMPPVPTAGQPSNQSSKKDNNHNQNKKT</sequence>
<proteinExistence type="inferred from homology"/>
<feature type="repeat" description="Solcar" evidence="11">
    <location>
        <begin position="25"/>
        <end position="109"/>
    </location>
</feature>
<keyword evidence="10 11" id="KW-0472">Membrane</keyword>
<feature type="repeat" description="Solcar" evidence="11">
    <location>
        <begin position="122"/>
        <end position="206"/>
    </location>
</feature>
<evidence type="ECO:0000256" key="7">
    <source>
        <dbReference type="ARBA" id="ARBA00022946"/>
    </source>
</evidence>
<dbReference type="Pfam" id="PF00153">
    <property type="entry name" value="Mito_carr"/>
    <property type="match status" value="3"/>
</dbReference>
<evidence type="ECO:0000256" key="2">
    <source>
        <dbReference type="ARBA" id="ARBA00006375"/>
    </source>
</evidence>
<comment type="similarity">
    <text evidence="2 12">Belongs to the mitochondrial carrier (TC 2.A.29) family.</text>
</comment>
<evidence type="ECO:0000256" key="13">
    <source>
        <dbReference type="SAM" id="MobiDB-lite"/>
    </source>
</evidence>
<reference evidence="14" key="1">
    <citation type="submission" date="2021-02" db="EMBL/GenBank/DDBJ databases">
        <authorList>
            <person name="Nowell W R."/>
        </authorList>
    </citation>
    <scope>NUCLEOTIDE SEQUENCE</scope>
</reference>
<feature type="region of interest" description="Disordered" evidence="13">
    <location>
        <begin position="308"/>
        <end position="330"/>
    </location>
</feature>
<evidence type="ECO:0000256" key="3">
    <source>
        <dbReference type="ARBA" id="ARBA00022448"/>
    </source>
</evidence>
<keyword evidence="7" id="KW-0809">Transit peptide</keyword>
<keyword evidence="8" id="KW-1133">Transmembrane helix</keyword>
<comment type="subcellular location">
    <subcellularLocation>
        <location evidence="1">Mitochondrion inner membrane</location>
        <topology evidence="1">Multi-pass membrane protein</topology>
    </subcellularLocation>
</comment>
<comment type="caution">
    <text evidence="14">The sequence shown here is derived from an EMBL/GenBank/DDBJ whole genome shotgun (WGS) entry which is preliminary data.</text>
</comment>
<evidence type="ECO:0000256" key="6">
    <source>
        <dbReference type="ARBA" id="ARBA00022792"/>
    </source>
</evidence>
<dbReference type="PROSITE" id="PS50920">
    <property type="entry name" value="SOLCAR"/>
    <property type="match status" value="3"/>
</dbReference>
<dbReference type="GO" id="GO:0005743">
    <property type="term" value="C:mitochondrial inner membrane"/>
    <property type="evidence" value="ECO:0007669"/>
    <property type="project" value="UniProtKB-SubCell"/>
</dbReference>
<protein>
    <submittedName>
        <fullName evidence="14">Uncharacterized protein</fullName>
    </submittedName>
</protein>
<evidence type="ECO:0000256" key="5">
    <source>
        <dbReference type="ARBA" id="ARBA00022737"/>
    </source>
</evidence>
<evidence type="ECO:0000256" key="1">
    <source>
        <dbReference type="ARBA" id="ARBA00004448"/>
    </source>
</evidence>
<keyword evidence="4 11" id="KW-0812">Transmembrane</keyword>
<dbReference type="EMBL" id="CAJNOG010000179">
    <property type="protein sequence ID" value="CAF1045564.1"/>
    <property type="molecule type" value="Genomic_DNA"/>
</dbReference>
<gene>
    <name evidence="14" type="ORF">JYZ213_LOCUS18384</name>
</gene>
<dbReference type="GO" id="GO:1990547">
    <property type="term" value="P:mitochondrial phosphate ion transmembrane transport"/>
    <property type="evidence" value="ECO:0007669"/>
    <property type="project" value="InterPro"/>
</dbReference>
<dbReference type="AlphaFoldDB" id="A0A814K370"/>
<keyword evidence="6" id="KW-0999">Mitochondrion inner membrane</keyword>
<evidence type="ECO:0000256" key="8">
    <source>
        <dbReference type="ARBA" id="ARBA00022989"/>
    </source>
</evidence>
<dbReference type="FunFam" id="1.50.40.10:FF:000005">
    <property type="entry name" value="Mitochondrial phosphate carrier protein 2"/>
    <property type="match status" value="1"/>
</dbReference>
<evidence type="ECO:0000313" key="14">
    <source>
        <dbReference type="EMBL" id="CAF1045564.1"/>
    </source>
</evidence>
<dbReference type="PANTHER" id="PTHR45671">
    <property type="entry name" value="SOLUTE CARRIER FAMILY 25 (MITOCHONDRIAL CARRIER PHOSPHATE CARRIER), MEMBER 3, LIKE-RELATED-RELATED"/>
    <property type="match status" value="1"/>
</dbReference>
<keyword evidence="5" id="KW-0677">Repeat</keyword>
<keyword evidence="9" id="KW-0496">Mitochondrion</keyword>
<evidence type="ECO:0000256" key="11">
    <source>
        <dbReference type="PROSITE-ProRule" id="PRU00282"/>
    </source>
</evidence>
<dbReference type="SUPFAM" id="SSF103506">
    <property type="entry name" value="Mitochondrial carrier"/>
    <property type="match status" value="1"/>
</dbReference>
<dbReference type="InterPro" id="IPR018108">
    <property type="entry name" value="MCP_transmembrane"/>
</dbReference>
<dbReference type="PANTHER" id="PTHR45671:SF10">
    <property type="entry name" value="SOLUTE CARRIER FAMILY 25 MEMBER 3"/>
    <property type="match status" value="1"/>
</dbReference>
<evidence type="ECO:0000256" key="9">
    <source>
        <dbReference type="ARBA" id="ARBA00023128"/>
    </source>
</evidence>
<evidence type="ECO:0000256" key="12">
    <source>
        <dbReference type="RuleBase" id="RU000488"/>
    </source>
</evidence>
<organism evidence="14 15">
    <name type="scientific">Adineta steineri</name>
    <dbReference type="NCBI Taxonomy" id="433720"/>
    <lineage>
        <taxon>Eukaryota</taxon>
        <taxon>Metazoa</taxon>
        <taxon>Spiralia</taxon>
        <taxon>Gnathifera</taxon>
        <taxon>Rotifera</taxon>
        <taxon>Eurotatoria</taxon>
        <taxon>Bdelloidea</taxon>
        <taxon>Adinetida</taxon>
        <taxon>Adinetidae</taxon>
        <taxon>Adineta</taxon>
    </lineage>
</organism>
<accession>A0A814K370</accession>
<evidence type="ECO:0000313" key="15">
    <source>
        <dbReference type="Proteomes" id="UP000663845"/>
    </source>
</evidence>